<protein>
    <recommendedName>
        <fullName evidence="4">Outer membrane protein beta-barrel domain-containing protein</fullName>
    </recommendedName>
</protein>
<keyword evidence="1" id="KW-0732">Signal</keyword>
<dbReference type="Proteomes" id="UP000198670">
    <property type="component" value="Unassembled WGS sequence"/>
</dbReference>
<dbReference type="OrthoDB" id="791876at2"/>
<reference evidence="2 3" key="1">
    <citation type="submission" date="2016-10" db="EMBL/GenBank/DDBJ databases">
        <authorList>
            <person name="de Groot N.N."/>
        </authorList>
    </citation>
    <scope>NUCLEOTIDE SEQUENCE [LARGE SCALE GENOMIC DNA]</scope>
    <source>
        <strain evidence="2 3">RK1</strain>
    </source>
</reference>
<dbReference type="RefSeq" id="WP_090622703.1">
    <property type="nucleotide sequence ID" value="NZ_FOQO01000001.1"/>
</dbReference>
<proteinExistence type="predicted"/>
<gene>
    <name evidence="2" type="ORF">SAMN05444682_101166</name>
</gene>
<keyword evidence="3" id="KW-1185">Reference proteome</keyword>
<evidence type="ECO:0008006" key="4">
    <source>
        <dbReference type="Google" id="ProtNLM"/>
    </source>
</evidence>
<feature type="signal peptide" evidence="1">
    <location>
        <begin position="1"/>
        <end position="21"/>
    </location>
</feature>
<name>A0A1I3CT13_9SPHI</name>
<dbReference type="EMBL" id="FOQO01000001">
    <property type="protein sequence ID" value="SFH77391.1"/>
    <property type="molecule type" value="Genomic_DNA"/>
</dbReference>
<dbReference type="STRING" id="1477437.SAMN05444682_101166"/>
<evidence type="ECO:0000313" key="3">
    <source>
        <dbReference type="Proteomes" id="UP000198670"/>
    </source>
</evidence>
<organism evidence="2 3">
    <name type="scientific">Parapedobacter indicus</name>
    <dbReference type="NCBI Taxonomy" id="1477437"/>
    <lineage>
        <taxon>Bacteria</taxon>
        <taxon>Pseudomonadati</taxon>
        <taxon>Bacteroidota</taxon>
        <taxon>Sphingobacteriia</taxon>
        <taxon>Sphingobacteriales</taxon>
        <taxon>Sphingobacteriaceae</taxon>
        <taxon>Parapedobacter</taxon>
    </lineage>
</organism>
<dbReference type="AlphaFoldDB" id="A0A1I3CT13"/>
<evidence type="ECO:0000256" key="1">
    <source>
        <dbReference type="SAM" id="SignalP"/>
    </source>
</evidence>
<accession>A0A1I3CT13</accession>
<sequence length="185" mass="20520">MNKHLFVLAFLIFCFCLPIQAQRRGTYTVLQAGGMFGLSTTSDQSAMHGYQFQFAFGRNFYDRMYLGLGIGNDVYRGRSDLADGSRSTRRISTLPIFVDFRVPFARLSPLGTFGVVADAGYAPSIGADYFKGFMGKAGITYSHLLVEGSDLQFSAGYGFQQFDSRFSGKVFSQHNVFITVGLFVH</sequence>
<feature type="chain" id="PRO_5011526855" description="Outer membrane protein beta-barrel domain-containing protein" evidence="1">
    <location>
        <begin position="22"/>
        <end position="185"/>
    </location>
</feature>
<evidence type="ECO:0000313" key="2">
    <source>
        <dbReference type="EMBL" id="SFH77391.1"/>
    </source>
</evidence>